<dbReference type="PANTHER" id="PTHR34512:SF30">
    <property type="entry name" value="OUTER MEMBRANE PROTEIN ASSEMBLY FACTOR BAMB"/>
    <property type="match status" value="1"/>
</dbReference>
<dbReference type="Pfam" id="PF13360">
    <property type="entry name" value="PQQ_2"/>
    <property type="match status" value="1"/>
</dbReference>
<evidence type="ECO:0000313" key="6">
    <source>
        <dbReference type="Proteomes" id="UP000484255"/>
    </source>
</evidence>
<dbReference type="NCBIfam" id="TIGR03300">
    <property type="entry name" value="assembly_YfgL"/>
    <property type="match status" value="1"/>
</dbReference>
<name>A0A7C9TJ45_9BURK</name>
<keyword evidence="1" id="KW-0732">Signal</keyword>
<organism evidence="5 6">
    <name type="scientific">Ideonella livida</name>
    <dbReference type="NCBI Taxonomy" id="2707176"/>
    <lineage>
        <taxon>Bacteria</taxon>
        <taxon>Pseudomonadati</taxon>
        <taxon>Pseudomonadota</taxon>
        <taxon>Betaproteobacteria</taxon>
        <taxon>Burkholderiales</taxon>
        <taxon>Sphaerotilaceae</taxon>
        <taxon>Ideonella</taxon>
    </lineage>
</organism>
<evidence type="ECO:0000256" key="3">
    <source>
        <dbReference type="ARBA" id="ARBA00023237"/>
    </source>
</evidence>
<protein>
    <submittedName>
        <fullName evidence="5">Outer membrane protein assembly factor BamB</fullName>
    </submittedName>
</protein>
<dbReference type="InterPro" id="IPR018391">
    <property type="entry name" value="PQQ_b-propeller_rpt"/>
</dbReference>
<dbReference type="SUPFAM" id="SSF50998">
    <property type="entry name" value="Quinoprotein alcohol dehydrogenase-like"/>
    <property type="match status" value="1"/>
</dbReference>
<keyword evidence="6" id="KW-1185">Reference proteome</keyword>
<reference evidence="5 6" key="1">
    <citation type="submission" date="2020-02" db="EMBL/GenBank/DDBJ databases">
        <title>Ideonella bacterium strain TBM-1.</title>
        <authorList>
            <person name="Chen W.-M."/>
        </authorList>
    </citation>
    <scope>NUCLEOTIDE SEQUENCE [LARGE SCALE GENOMIC DNA]</scope>
    <source>
        <strain evidence="5 6">TBM-1</strain>
    </source>
</reference>
<dbReference type="AlphaFoldDB" id="A0A7C9TJ45"/>
<dbReference type="PANTHER" id="PTHR34512">
    <property type="entry name" value="CELL SURFACE PROTEIN"/>
    <property type="match status" value="1"/>
</dbReference>
<dbReference type="EMBL" id="JAAGOH010000005">
    <property type="protein sequence ID" value="NDY90703.1"/>
    <property type="molecule type" value="Genomic_DNA"/>
</dbReference>
<keyword evidence="3" id="KW-0998">Cell outer membrane</keyword>
<gene>
    <name evidence="5" type="primary">bamB</name>
    <name evidence="5" type="ORF">G3A44_05760</name>
</gene>
<evidence type="ECO:0000313" key="5">
    <source>
        <dbReference type="EMBL" id="NDY90703.1"/>
    </source>
</evidence>
<sequence>MWQPPSAWRGFAAGLLVLLLGACASSDRPKPAELQPLVAKVSAKTAWQQRVGGLLRGGVALKADQLLVASDEGEVQALDLNGTQQWRVALARPLATGPGYDGQHVAVVTQDQELQVLTRDGVKWRDRLGVHVATPPLVAGERVFVQAVDRSVHAFDVRDGHRLWTLRRPADPLTLSQFGVLTAVGDTLVVGHASRLLGVDPLNGQVRWEVLVASPRGTNEVERLADLVGPVARDGRVLCMRAFQNAVGCVDTERAAVQWSAPMGGVGAVAADREVLASVDGADRIVVRRRNRGEQAWLQEALLYRGLGAPALLPQGLLVGDTQGWLHLFSREAGDALMRMETDGSAIRQAPMSLPDGRVLVVTSKGSLLALQWR</sequence>
<dbReference type="Gene3D" id="2.130.10.10">
    <property type="entry name" value="YVTN repeat-like/Quinoprotein amine dehydrogenase"/>
    <property type="match status" value="1"/>
</dbReference>
<evidence type="ECO:0000256" key="1">
    <source>
        <dbReference type="ARBA" id="ARBA00022729"/>
    </source>
</evidence>
<evidence type="ECO:0000256" key="2">
    <source>
        <dbReference type="ARBA" id="ARBA00023136"/>
    </source>
</evidence>
<dbReference type="InterPro" id="IPR015943">
    <property type="entry name" value="WD40/YVTN_repeat-like_dom_sf"/>
</dbReference>
<dbReference type="InterPro" id="IPR011047">
    <property type="entry name" value="Quinoprotein_ADH-like_sf"/>
</dbReference>
<dbReference type="InterPro" id="IPR017687">
    <property type="entry name" value="BamB"/>
</dbReference>
<comment type="caution">
    <text evidence="5">The sequence shown here is derived from an EMBL/GenBank/DDBJ whole genome shotgun (WGS) entry which is preliminary data.</text>
</comment>
<dbReference type="InterPro" id="IPR002372">
    <property type="entry name" value="PQQ_rpt_dom"/>
</dbReference>
<evidence type="ECO:0000259" key="4">
    <source>
        <dbReference type="Pfam" id="PF13360"/>
    </source>
</evidence>
<feature type="domain" description="Pyrrolo-quinoline quinone repeat" evidence="4">
    <location>
        <begin position="72"/>
        <end position="297"/>
    </location>
</feature>
<accession>A0A7C9TJ45</accession>
<dbReference type="SMART" id="SM00564">
    <property type="entry name" value="PQQ"/>
    <property type="match status" value="4"/>
</dbReference>
<keyword evidence="2" id="KW-0472">Membrane</keyword>
<proteinExistence type="predicted"/>
<dbReference type="Proteomes" id="UP000484255">
    <property type="component" value="Unassembled WGS sequence"/>
</dbReference>